<name>A0A8H4PNX4_9HYPO</name>
<dbReference type="OrthoDB" id="5154094at2759"/>
<comment type="caution">
    <text evidence="3">The sequence shown here is derived from an EMBL/GenBank/DDBJ whole genome shotgun (WGS) entry which is preliminary data.</text>
</comment>
<keyword evidence="4" id="KW-1185">Reference proteome</keyword>
<feature type="signal peptide" evidence="2">
    <location>
        <begin position="1"/>
        <end position="29"/>
    </location>
</feature>
<dbReference type="Proteomes" id="UP000557566">
    <property type="component" value="Unassembled WGS sequence"/>
</dbReference>
<protein>
    <submittedName>
        <fullName evidence="3">Uncharacterized protein</fullName>
    </submittedName>
</protein>
<evidence type="ECO:0000313" key="4">
    <source>
        <dbReference type="Proteomes" id="UP000557566"/>
    </source>
</evidence>
<dbReference type="EMBL" id="JAAVMX010000005">
    <property type="protein sequence ID" value="KAF4507821.1"/>
    <property type="molecule type" value="Genomic_DNA"/>
</dbReference>
<dbReference type="AlphaFoldDB" id="A0A8H4PNX4"/>
<organism evidence="3 4">
    <name type="scientific">Ophiocordyceps sinensis</name>
    <dbReference type="NCBI Taxonomy" id="72228"/>
    <lineage>
        <taxon>Eukaryota</taxon>
        <taxon>Fungi</taxon>
        <taxon>Dikarya</taxon>
        <taxon>Ascomycota</taxon>
        <taxon>Pezizomycotina</taxon>
        <taxon>Sordariomycetes</taxon>
        <taxon>Hypocreomycetidae</taxon>
        <taxon>Hypocreales</taxon>
        <taxon>Ophiocordycipitaceae</taxon>
        <taxon>Ophiocordyceps</taxon>
    </lineage>
</organism>
<evidence type="ECO:0000313" key="3">
    <source>
        <dbReference type="EMBL" id="KAF4507821.1"/>
    </source>
</evidence>
<accession>A0A8H4PNX4</accession>
<feature type="chain" id="PRO_5034447180" evidence="2">
    <location>
        <begin position="30"/>
        <end position="297"/>
    </location>
</feature>
<gene>
    <name evidence="3" type="ORF">G6O67_004282</name>
</gene>
<reference evidence="3 4" key="1">
    <citation type="journal article" date="2020" name="Genome Biol. Evol.">
        <title>A new high-quality draft genome assembly of the Chinese cordyceps Ophiocordyceps sinensis.</title>
        <authorList>
            <person name="Shu R."/>
            <person name="Zhang J."/>
            <person name="Meng Q."/>
            <person name="Zhang H."/>
            <person name="Zhou G."/>
            <person name="Li M."/>
            <person name="Wu P."/>
            <person name="Zhao Y."/>
            <person name="Chen C."/>
            <person name="Qin Q."/>
        </authorList>
    </citation>
    <scope>NUCLEOTIDE SEQUENCE [LARGE SCALE GENOMIC DNA]</scope>
    <source>
        <strain evidence="3 4">IOZ07</strain>
    </source>
</reference>
<evidence type="ECO:0000256" key="1">
    <source>
        <dbReference type="SAM" id="MobiDB-lite"/>
    </source>
</evidence>
<proteinExistence type="predicted"/>
<sequence>MVATRSRGGRSAKARAAALAALMAPSAFAMEDDAVTVEFVVTTFLEFGACANLCAPTFPTLAAALGPPAPPDVTLTMPANNPAEAVSTKAASCPVCPGTVFSYQPTDVPYYTLTSSGDYASPTVSTVEPTCATCHGTVIICEPTKAAGMRFGQAKENGPYMTLAPAHPGEQATVGPPDFQADMTTLTLPNAQPGDPIVTLTPPGKDQSPICVVGNPDHLANPTVTLPGAEPDAPLMTLPPMVPGSRPLVVKGNAENLRGQPPVAIAGGSVPVPTQVPSQHRGARHRRLSPSGRLPGP</sequence>
<keyword evidence="2" id="KW-0732">Signal</keyword>
<evidence type="ECO:0000256" key="2">
    <source>
        <dbReference type="SAM" id="SignalP"/>
    </source>
</evidence>
<feature type="region of interest" description="Disordered" evidence="1">
    <location>
        <begin position="262"/>
        <end position="297"/>
    </location>
</feature>